<gene>
    <name evidence="1" type="ORF">H9Q79_09425</name>
</gene>
<dbReference type="InterPro" id="IPR013324">
    <property type="entry name" value="RNA_pol_sigma_r3/r4-like"/>
</dbReference>
<evidence type="ECO:0000313" key="2">
    <source>
        <dbReference type="Proteomes" id="UP000515860"/>
    </source>
</evidence>
<sequence>MDVKKENEAKKEYLMRYRDAVRSEKQIEEEITRLRLDTMMPAVVNDGMPHGSGIGDLSGYAAAMDRLMNDLKEQLEKRITIRREITQKIEKMPNETEKMVLRYRYIHLLKWEEIAVKMCYSWKGIHKVHGRALQHFKM</sequence>
<organism evidence="1 2">
    <name type="scientific">Wansuia hejianensis</name>
    <dbReference type="NCBI Taxonomy" id="2763667"/>
    <lineage>
        <taxon>Bacteria</taxon>
        <taxon>Bacillati</taxon>
        <taxon>Bacillota</taxon>
        <taxon>Clostridia</taxon>
        <taxon>Lachnospirales</taxon>
        <taxon>Lachnospiraceae</taxon>
        <taxon>Wansuia</taxon>
    </lineage>
</organism>
<reference evidence="1 2" key="1">
    <citation type="submission" date="2020-08" db="EMBL/GenBank/DDBJ databases">
        <authorList>
            <person name="Liu C."/>
            <person name="Sun Q."/>
        </authorList>
    </citation>
    <scope>NUCLEOTIDE SEQUENCE [LARGE SCALE GENOMIC DNA]</scope>
    <source>
        <strain evidence="1 2">NSJ-29</strain>
    </source>
</reference>
<evidence type="ECO:0008006" key="3">
    <source>
        <dbReference type="Google" id="ProtNLM"/>
    </source>
</evidence>
<proteinExistence type="predicted"/>
<dbReference type="Proteomes" id="UP000515860">
    <property type="component" value="Chromosome"/>
</dbReference>
<dbReference type="KEGG" id="whj:H9Q79_09425"/>
<dbReference type="EMBL" id="CP060635">
    <property type="protein sequence ID" value="QNM07182.1"/>
    <property type="molecule type" value="Genomic_DNA"/>
</dbReference>
<dbReference type="Gene3D" id="1.20.140.160">
    <property type="match status" value="1"/>
</dbReference>
<name>A0A7G9G8Q0_9FIRM</name>
<dbReference type="AlphaFoldDB" id="A0A7G9G8Q0"/>
<dbReference type="SUPFAM" id="SSF88659">
    <property type="entry name" value="Sigma3 and sigma4 domains of RNA polymerase sigma factors"/>
    <property type="match status" value="1"/>
</dbReference>
<dbReference type="RefSeq" id="WP_249328170.1">
    <property type="nucleotide sequence ID" value="NZ_CP060635.1"/>
</dbReference>
<protein>
    <recommendedName>
        <fullName evidence="3">DUF1492 domain-containing protein</fullName>
    </recommendedName>
</protein>
<evidence type="ECO:0000313" key="1">
    <source>
        <dbReference type="EMBL" id="QNM07182.1"/>
    </source>
</evidence>
<accession>A0A7G9G8Q0</accession>
<keyword evidence="2" id="KW-1185">Reference proteome</keyword>